<dbReference type="RefSeq" id="WP_142605722.1">
    <property type="nucleotide sequence ID" value="NZ_VDGG01000007.1"/>
</dbReference>
<dbReference type="Pfam" id="PF02465">
    <property type="entry name" value="FliD_N"/>
    <property type="match status" value="1"/>
</dbReference>
<evidence type="ECO:0000256" key="2">
    <source>
        <dbReference type="ARBA" id="ARBA00011255"/>
    </source>
</evidence>
<comment type="similarity">
    <text evidence="1 5">Belongs to the FliD family.</text>
</comment>
<dbReference type="AlphaFoldDB" id="A0A544TJK5"/>
<evidence type="ECO:0000256" key="4">
    <source>
        <dbReference type="ARBA" id="ARBA00023143"/>
    </source>
</evidence>
<evidence type="ECO:0000256" key="1">
    <source>
        <dbReference type="ARBA" id="ARBA00009764"/>
    </source>
</evidence>
<keyword evidence="4 5" id="KW-0975">Bacterial flagellum</keyword>
<evidence type="ECO:0000259" key="7">
    <source>
        <dbReference type="Pfam" id="PF07195"/>
    </source>
</evidence>
<keyword evidence="8" id="KW-0969">Cilium</keyword>
<keyword evidence="3" id="KW-0175">Coiled coil</keyword>
<dbReference type="GO" id="GO:0009424">
    <property type="term" value="C:bacterial-type flagellum hook"/>
    <property type="evidence" value="ECO:0007669"/>
    <property type="project" value="UniProtKB-UniRule"/>
</dbReference>
<proteinExistence type="inferred from homology"/>
<dbReference type="GO" id="GO:0071973">
    <property type="term" value="P:bacterial-type flagellum-dependent cell motility"/>
    <property type="evidence" value="ECO:0007669"/>
    <property type="project" value="TreeGrafter"/>
</dbReference>
<comment type="function">
    <text evidence="5">Required for morphogenesis and for the elongation of the flagellar filament by facilitating polymerization of the flagellin monomers at the tip of growing filament. Forms a capping structure, which prevents flagellin subunits (transported through the central channel of the flagellum) from leaking out without polymerization at the distal end.</text>
</comment>
<dbReference type="GO" id="GO:0009421">
    <property type="term" value="C:bacterial-type flagellum filament cap"/>
    <property type="evidence" value="ECO:0007669"/>
    <property type="project" value="InterPro"/>
</dbReference>
<keyword evidence="8" id="KW-0966">Cell projection</keyword>
<keyword evidence="9" id="KW-1185">Reference proteome</keyword>
<protein>
    <recommendedName>
        <fullName evidence="5">Flagellar hook-associated protein 2</fullName>
        <shortName evidence="5">HAP2</shortName>
    </recommendedName>
    <alternativeName>
        <fullName evidence="5">Flagellar cap protein</fullName>
    </alternativeName>
</protein>
<evidence type="ECO:0000313" key="8">
    <source>
        <dbReference type="EMBL" id="TQR17644.1"/>
    </source>
</evidence>
<dbReference type="Proteomes" id="UP000318937">
    <property type="component" value="Unassembled WGS sequence"/>
</dbReference>
<evidence type="ECO:0000313" key="9">
    <source>
        <dbReference type="Proteomes" id="UP000318937"/>
    </source>
</evidence>
<dbReference type="GO" id="GO:0005576">
    <property type="term" value="C:extracellular region"/>
    <property type="evidence" value="ECO:0007669"/>
    <property type="project" value="UniProtKB-SubCell"/>
</dbReference>
<keyword evidence="5" id="KW-0964">Secreted</keyword>
<name>A0A544TJK5_9BACI</name>
<evidence type="ECO:0000259" key="6">
    <source>
        <dbReference type="Pfam" id="PF02465"/>
    </source>
</evidence>
<dbReference type="InterPro" id="IPR040026">
    <property type="entry name" value="FliD"/>
</dbReference>
<dbReference type="InterPro" id="IPR010809">
    <property type="entry name" value="FliD_C"/>
</dbReference>
<sequence length="504" mass="56117">MRITGLASGMDTDTMIKELMNAQRIPLDKIMQKKQYMEWQRDDYRAANKKLFDFRNLTSDSMLRQSTYIQKTVTSSAPDDISVRNVNSTSDFTGKIKVEQLAEAATMQSSGRVLNSEADLKKTLKEIKPTINVPTTFNIKAIKEDGTLDTKGYDVKIDENSTMQSILDDINKNSGVTAIFDSFTGKIAITAKNSGSAQNSANEIEFSGDFAKYFMMMDSNNVKAASESRGTDGKNAKFTFNGLETQRQSNTFQINGFEVTLKKASNVDITFSSAPDTDKILASVVKFVDEYNKLIENLNSEIRETKYRDFQPLSTEQKADMKEKEIELWEEKAKSGTLRNDSVISSALSQMRSALNAAVGGVIGADRLSEIGITTSSNYMENGKLVIDETKLRKAISDDPNQVYELFAADGPTNSDKGLARRLVATLDETRKKVIEKAGTDTAVNTTFSLGRTLKGYDDQISRFEDRLQMIETRYYKQFSAMETAILRANNQSSYLMNAFGGGQ</sequence>
<dbReference type="InterPro" id="IPR003481">
    <property type="entry name" value="FliD_N"/>
</dbReference>
<organism evidence="8 9">
    <name type="scientific">Psychrobacillus soli</name>
    <dbReference type="NCBI Taxonomy" id="1543965"/>
    <lineage>
        <taxon>Bacteria</taxon>
        <taxon>Bacillati</taxon>
        <taxon>Bacillota</taxon>
        <taxon>Bacilli</taxon>
        <taxon>Bacillales</taxon>
        <taxon>Bacillaceae</taxon>
        <taxon>Psychrobacillus</taxon>
    </lineage>
</organism>
<dbReference type="EMBL" id="VDGG01000007">
    <property type="protein sequence ID" value="TQR17644.1"/>
    <property type="molecule type" value="Genomic_DNA"/>
</dbReference>
<dbReference type="PANTHER" id="PTHR30288">
    <property type="entry name" value="FLAGELLAR CAP/ASSEMBLY PROTEIN FLID"/>
    <property type="match status" value="1"/>
</dbReference>
<dbReference type="PANTHER" id="PTHR30288:SF0">
    <property type="entry name" value="FLAGELLAR HOOK-ASSOCIATED PROTEIN 2"/>
    <property type="match status" value="1"/>
</dbReference>
<gene>
    <name evidence="8" type="ORF">FG383_04815</name>
</gene>
<dbReference type="NCBIfam" id="NF005833">
    <property type="entry name" value="PRK07737.1"/>
    <property type="match status" value="1"/>
</dbReference>
<comment type="subunit">
    <text evidence="2 5">Homopentamer.</text>
</comment>
<dbReference type="OrthoDB" id="9776025at2"/>
<evidence type="ECO:0000256" key="3">
    <source>
        <dbReference type="ARBA" id="ARBA00023054"/>
    </source>
</evidence>
<dbReference type="Pfam" id="PF07195">
    <property type="entry name" value="FliD_C"/>
    <property type="match status" value="1"/>
</dbReference>
<keyword evidence="8" id="KW-0282">Flagellum</keyword>
<evidence type="ECO:0000256" key="5">
    <source>
        <dbReference type="RuleBase" id="RU362066"/>
    </source>
</evidence>
<comment type="caution">
    <text evidence="8">The sequence shown here is derived from an EMBL/GenBank/DDBJ whole genome shotgun (WGS) entry which is preliminary data.</text>
</comment>
<feature type="domain" description="Flagellar hook-associated protein 2 C-terminal" evidence="7">
    <location>
        <begin position="233"/>
        <end position="490"/>
    </location>
</feature>
<accession>A0A544TJK5</accession>
<dbReference type="GO" id="GO:0007155">
    <property type="term" value="P:cell adhesion"/>
    <property type="evidence" value="ECO:0007669"/>
    <property type="project" value="InterPro"/>
</dbReference>
<comment type="subcellular location">
    <subcellularLocation>
        <location evidence="5">Secreted</location>
    </subcellularLocation>
    <subcellularLocation>
        <location evidence="5">Bacterial flagellum</location>
    </subcellularLocation>
</comment>
<feature type="domain" description="Flagellar hook-associated protein 2 N-terminal" evidence="6">
    <location>
        <begin position="8"/>
        <end position="104"/>
    </location>
</feature>
<reference evidence="8 9" key="1">
    <citation type="submission" date="2019-05" db="EMBL/GenBank/DDBJ databases">
        <title>Psychrobacillus vulpis sp. nov., a new species isolated from feces of a red fox that inhabits in The Tablas de Daimiel Natural Park, Albacete, Spain.</title>
        <authorList>
            <person name="Rodriguez M."/>
            <person name="Reina J.C."/>
            <person name="Bejar V."/>
            <person name="Llamas I."/>
        </authorList>
    </citation>
    <scope>NUCLEOTIDE SEQUENCE [LARGE SCALE GENOMIC DNA]</scope>
    <source>
        <strain evidence="8 9">NHI-2</strain>
    </source>
</reference>